<organism evidence="2 3">
    <name type="scientific">Acetobacter tropicalis</name>
    <dbReference type="NCBI Taxonomy" id="104102"/>
    <lineage>
        <taxon>Bacteria</taxon>
        <taxon>Pseudomonadati</taxon>
        <taxon>Pseudomonadota</taxon>
        <taxon>Alphaproteobacteria</taxon>
        <taxon>Acetobacterales</taxon>
        <taxon>Acetobacteraceae</taxon>
        <taxon>Acetobacter</taxon>
    </lineage>
</organism>
<reference evidence="2 3" key="1">
    <citation type="submission" date="2015-06" db="EMBL/GenBank/DDBJ databases">
        <title>Improved classification and identification of acetic acid bacteria using matrix-assisted laser desorption/ionization time-of-flight mass spectrometry; Gluconobacter nephelii and Gluconobacter uchimurae are later heterotypic synonyms of Gluconobacter japonicus and Gluconobacter oxydans, respectively.</title>
        <authorList>
            <person name="Li L."/>
            <person name="Cleenwerck I."/>
            <person name="De Vuyst L."/>
            <person name="Vandamme P."/>
        </authorList>
    </citation>
    <scope>NUCLEOTIDE SEQUENCE [LARGE SCALE GENOMIC DNA]</scope>
    <source>
        <strain evidence="2 3">LMG 1663</strain>
    </source>
</reference>
<evidence type="ECO:0000313" key="3">
    <source>
        <dbReference type="Proteomes" id="UP000075411"/>
    </source>
</evidence>
<dbReference type="EMBL" id="LHZT01000131">
    <property type="protein sequence ID" value="KXV55701.1"/>
    <property type="molecule type" value="Genomic_DNA"/>
</dbReference>
<gene>
    <name evidence="2" type="ORF">AD947_14595</name>
</gene>
<dbReference type="PATRIC" id="fig|104102.12.peg.3702"/>
<dbReference type="AlphaFoldDB" id="A0A149TRF3"/>
<dbReference type="Proteomes" id="UP000075411">
    <property type="component" value="Unassembled WGS sequence"/>
</dbReference>
<feature type="region of interest" description="Disordered" evidence="1">
    <location>
        <begin position="1"/>
        <end position="21"/>
    </location>
</feature>
<evidence type="ECO:0000313" key="2">
    <source>
        <dbReference type="EMBL" id="KXV55701.1"/>
    </source>
</evidence>
<accession>A0A149TRF3</accession>
<evidence type="ECO:0000256" key="1">
    <source>
        <dbReference type="SAM" id="MobiDB-lite"/>
    </source>
</evidence>
<protein>
    <submittedName>
        <fullName evidence="2">Uncharacterized protein</fullName>
    </submittedName>
</protein>
<sequence>MQVLEPTRQHSPVAHAQRKFQTADNKRFQKTQVRITIIITICEMLTLSSKIDKTFLQEISHAISL</sequence>
<comment type="caution">
    <text evidence="2">The sequence shown here is derived from an EMBL/GenBank/DDBJ whole genome shotgun (WGS) entry which is preliminary data.</text>
</comment>
<name>A0A149TRF3_9PROT</name>
<proteinExistence type="predicted"/>